<dbReference type="RefSeq" id="XP_007314132.1">
    <property type="nucleotide sequence ID" value="XM_007314070.1"/>
</dbReference>
<dbReference type="SUPFAM" id="SSF58100">
    <property type="entry name" value="Bacterial hemolysins"/>
    <property type="match status" value="1"/>
</dbReference>
<dbReference type="HOGENOM" id="CLU_791233_0_0_1"/>
<protein>
    <recommendedName>
        <fullName evidence="3">Pesticidal crystal protein cry6Aa</fullName>
    </recommendedName>
</protein>
<reference evidence="2" key="1">
    <citation type="submission" date="2011-04" db="EMBL/GenBank/DDBJ databases">
        <title>Evolution of plant cell wall degrading machinery underlies the functional diversity of forest fungi.</title>
        <authorList>
            <consortium name="US DOE Joint Genome Institute (JGI-PGF)"/>
            <person name="Eastwood D.C."/>
            <person name="Floudas D."/>
            <person name="Binder M."/>
            <person name="Majcherczyk A."/>
            <person name="Schneider P."/>
            <person name="Aerts A."/>
            <person name="Asiegbu F.O."/>
            <person name="Baker S.E."/>
            <person name="Barry K."/>
            <person name="Bendiksby M."/>
            <person name="Blumentritt M."/>
            <person name="Coutinho P.M."/>
            <person name="Cullen D."/>
            <person name="Cullen D."/>
            <person name="Gathman A."/>
            <person name="Goodell B."/>
            <person name="Henrissat B."/>
            <person name="Ihrmark K."/>
            <person name="Kauserud H."/>
            <person name="Kohler A."/>
            <person name="LaButti K."/>
            <person name="Lapidus A."/>
            <person name="Lavin J.L."/>
            <person name="Lee Y.-H."/>
            <person name="Lindquist E."/>
            <person name="Lilly W."/>
            <person name="Lucas S."/>
            <person name="Morin E."/>
            <person name="Murat C."/>
            <person name="Oguiza J.A."/>
            <person name="Park J."/>
            <person name="Pisabarro A.G."/>
            <person name="Riley R."/>
            <person name="Rosling A."/>
            <person name="Salamov A."/>
            <person name="Schmidt O."/>
            <person name="Schmutz J."/>
            <person name="Skrede I."/>
            <person name="Stenlid J."/>
            <person name="Wiebenga A."/>
            <person name="Xie X."/>
            <person name="Kues U."/>
            <person name="Hibbett D.S."/>
            <person name="Hoffmeister D."/>
            <person name="Hogberg N."/>
            <person name="Martin F."/>
            <person name="Grigoriev I.V."/>
            <person name="Watkinson S.C."/>
        </authorList>
    </citation>
    <scope>NUCLEOTIDE SEQUENCE</scope>
    <source>
        <strain evidence="2">S7.9</strain>
    </source>
</reference>
<evidence type="ECO:0000313" key="2">
    <source>
        <dbReference type="EMBL" id="EGO29890.1"/>
    </source>
</evidence>
<proteinExistence type="predicted"/>
<keyword evidence="1" id="KW-0175">Coiled coil</keyword>
<organism>
    <name type="scientific">Serpula lacrymans var. lacrymans (strain S7.9)</name>
    <name type="common">Dry rot fungus</name>
    <dbReference type="NCBI Taxonomy" id="578457"/>
    <lineage>
        <taxon>Eukaryota</taxon>
        <taxon>Fungi</taxon>
        <taxon>Dikarya</taxon>
        <taxon>Basidiomycota</taxon>
        <taxon>Agaricomycotina</taxon>
        <taxon>Agaricomycetes</taxon>
        <taxon>Agaricomycetidae</taxon>
        <taxon>Boletales</taxon>
        <taxon>Coniophorineae</taxon>
        <taxon>Serpulaceae</taxon>
        <taxon>Serpula</taxon>
    </lineage>
</organism>
<dbReference type="Proteomes" id="UP000008064">
    <property type="component" value="Unassembled WGS sequence"/>
</dbReference>
<dbReference type="AlphaFoldDB" id="F8NH33"/>
<dbReference type="EMBL" id="GL945429">
    <property type="protein sequence ID" value="EGO29890.1"/>
    <property type="molecule type" value="Genomic_DNA"/>
</dbReference>
<evidence type="ECO:0000256" key="1">
    <source>
        <dbReference type="SAM" id="Coils"/>
    </source>
</evidence>
<gene>
    <name evidence="2" type="ORF">SERLADRAFT_458229</name>
</gene>
<dbReference type="KEGG" id="sla:SERLADRAFT_458229"/>
<feature type="coiled-coil region" evidence="1">
    <location>
        <begin position="206"/>
        <end position="233"/>
    </location>
</feature>
<dbReference type="OrthoDB" id="3242051at2759"/>
<dbReference type="GeneID" id="18817680"/>
<sequence>MVKGAMDNWLDVNIQCEKYISIVAGRNMSYAKLYTPTPTDGDEAPPAYEVAILPGYEAVLGQKLSPEDRVGRYKAVVKAVDVNRLLPALSPPDFILEVKRSQLESAANNYKSVSSYISGLYSDSANDADRLASTITTKLIPALNTAIQFYINFADGQENPFANGTSQSAMESLITQRWKQLKEGSELAKTAETVFINFRNDSQSALNTLTRHMNELNQSLASKEAALRDLQAQYNEWSWLLFWPFPPGLGAIIYAIIDAITQTTKELRNIRNDISRLNSARAYVDAARKISEDTGRTTSALSQSWSQLTTKTQELETLAYTVVITPEIEAAIRPIVQVKWQAFRSELSGW</sequence>
<name>F8NH33_SERL9</name>
<evidence type="ECO:0008006" key="3">
    <source>
        <dbReference type="Google" id="ProtNLM"/>
    </source>
</evidence>
<accession>F8NH33</accession>